<proteinExistence type="predicted"/>
<dbReference type="PANTHER" id="PTHR46018:SF2">
    <property type="entry name" value="ZINC PHOSPHODIESTERASE ELAC PROTEIN 1"/>
    <property type="match status" value="1"/>
</dbReference>
<gene>
    <name evidence="1" type="primary">rnz</name>
    <name evidence="1" type="ORF">SNAT2548_LOCUS22107</name>
</gene>
<comment type="caution">
    <text evidence="1">The sequence shown here is derived from an EMBL/GenBank/DDBJ whole genome shotgun (WGS) entry which is preliminary data.</text>
</comment>
<keyword evidence="2" id="KW-1185">Reference proteome</keyword>
<dbReference type="Pfam" id="PF23023">
    <property type="entry name" value="Anti-Pycsar_Apyc1"/>
    <property type="match status" value="1"/>
</dbReference>
<dbReference type="AlphaFoldDB" id="A0A812QW73"/>
<dbReference type="PANTHER" id="PTHR46018">
    <property type="entry name" value="ZINC PHOSPHODIESTERASE ELAC PROTEIN 1"/>
    <property type="match status" value="1"/>
</dbReference>
<dbReference type="SUPFAM" id="SSF56281">
    <property type="entry name" value="Metallo-hydrolase/oxidoreductase"/>
    <property type="match status" value="1"/>
</dbReference>
<reference evidence="1" key="1">
    <citation type="submission" date="2021-02" db="EMBL/GenBank/DDBJ databases">
        <authorList>
            <person name="Dougan E. K."/>
            <person name="Rhodes N."/>
            <person name="Thang M."/>
            <person name="Chan C."/>
        </authorList>
    </citation>
    <scope>NUCLEOTIDE SEQUENCE</scope>
</reference>
<evidence type="ECO:0000313" key="2">
    <source>
        <dbReference type="Proteomes" id="UP000604046"/>
    </source>
</evidence>
<name>A0A812QW73_9DINO</name>
<sequence>MHLTCLGATRLHAPSPLRSEACQRAVQVVRCAQPTADSRPLRRLLLRPSRSRRHLLPHGWRQAEKIPTLLGACAAGSAVSARQRRSKHSMALIDRVMFLGTGSAVPVPGQRNMSSLAVMLNTGAAILIDCGEGTQHHIKVSKLLKLSRVEVVLLTHLHGDHCYGLFGLLQSAALEGRKDPLLIAGPQGLRTMVETVLLSSGGWHPEESFQINFLEIPNTGTPGGESLVGSSGSGRGLGFHPDLCRHAPPVQLGVLAGLRIQAVPLVHGLPDWGYVLTELDRPGKLNAAKVGRLLTLVDACCPACVASPWPRHGHGQAMELGIPAKSKLCVAKLEKPSHANTMPKHSEAWTAQARKDCGAGRWFVSYPVTNAAVQIRDPNAI</sequence>
<dbReference type="InterPro" id="IPR036866">
    <property type="entry name" value="RibonucZ/Hydroxyglut_hydro"/>
</dbReference>
<dbReference type="Gene3D" id="3.60.15.10">
    <property type="entry name" value="Ribonuclease Z/Hydroxyacylglutathione hydrolase-like"/>
    <property type="match status" value="1"/>
</dbReference>
<evidence type="ECO:0000313" key="1">
    <source>
        <dbReference type="EMBL" id="CAE7406414.1"/>
    </source>
</evidence>
<dbReference type="Proteomes" id="UP000604046">
    <property type="component" value="Unassembled WGS sequence"/>
</dbReference>
<dbReference type="OrthoDB" id="527344at2759"/>
<dbReference type="GO" id="GO:0042781">
    <property type="term" value="F:3'-tRNA processing endoribonuclease activity"/>
    <property type="evidence" value="ECO:0007669"/>
    <property type="project" value="TreeGrafter"/>
</dbReference>
<dbReference type="EMBL" id="CAJNDS010002275">
    <property type="protein sequence ID" value="CAE7406414.1"/>
    <property type="molecule type" value="Genomic_DNA"/>
</dbReference>
<protein>
    <submittedName>
        <fullName evidence="1">Rnz protein</fullName>
    </submittedName>
</protein>
<accession>A0A812QW73</accession>
<organism evidence="1 2">
    <name type="scientific">Symbiodinium natans</name>
    <dbReference type="NCBI Taxonomy" id="878477"/>
    <lineage>
        <taxon>Eukaryota</taxon>
        <taxon>Sar</taxon>
        <taxon>Alveolata</taxon>
        <taxon>Dinophyceae</taxon>
        <taxon>Suessiales</taxon>
        <taxon>Symbiodiniaceae</taxon>
        <taxon>Symbiodinium</taxon>
    </lineage>
</organism>